<feature type="domain" description="HTH gntR-type" evidence="4">
    <location>
        <begin position="11"/>
        <end position="78"/>
    </location>
</feature>
<dbReference type="SUPFAM" id="SSF46785">
    <property type="entry name" value="Winged helix' DNA-binding domain"/>
    <property type="match status" value="1"/>
</dbReference>
<dbReference type="InterPro" id="IPR036388">
    <property type="entry name" value="WH-like_DNA-bd_sf"/>
</dbReference>
<dbReference type="SMART" id="SM00345">
    <property type="entry name" value="HTH_GNTR"/>
    <property type="match status" value="1"/>
</dbReference>
<dbReference type="SMART" id="SM00895">
    <property type="entry name" value="FCD"/>
    <property type="match status" value="1"/>
</dbReference>
<keyword evidence="1" id="KW-0805">Transcription regulation</keyword>
<evidence type="ECO:0000313" key="5">
    <source>
        <dbReference type="EMBL" id="RGV74849.1"/>
    </source>
</evidence>
<dbReference type="PROSITE" id="PS50949">
    <property type="entry name" value="HTH_GNTR"/>
    <property type="match status" value="1"/>
</dbReference>
<dbReference type="RefSeq" id="WP_118018938.1">
    <property type="nucleotide sequence ID" value="NZ_CAUHGS010000014.1"/>
</dbReference>
<dbReference type="InterPro" id="IPR011711">
    <property type="entry name" value="GntR_C"/>
</dbReference>
<sequence>MEDNTQAVQALSKKDEAYVRIKDRIISGEYKPGSLLVERTLSDSLNMSRTPIRAALMDLCHTGLATFVPGKGIYVSVIGRRDIEEIYEIRALLDPAVLLSFMKQATKDQIAMLRTFADNMRDAVRMENTGMLIENDVNFHQYYTDYCGNARLADIICSTVDPFHRFRYITSSSMKMNRVFVEEHLLIMKAIEDNDQAEAELQMKAHYSHLKRYLIQKLTSEGQL</sequence>
<dbReference type="InterPro" id="IPR000524">
    <property type="entry name" value="Tscrpt_reg_HTH_GntR"/>
</dbReference>
<dbReference type="Proteomes" id="UP000284543">
    <property type="component" value="Unassembled WGS sequence"/>
</dbReference>
<protein>
    <submittedName>
        <fullName evidence="5">GntR family transcriptional regulator</fullName>
    </submittedName>
</protein>
<dbReference type="Gene3D" id="1.20.120.530">
    <property type="entry name" value="GntR ligand-binding domain-like"/>
    <property type="match status" value="1"/>
</dbReference>
<dbReference type="InterPro" id="IPR036390">
    <property type="entry name" value="WH_DNA-bd_sf"/>
</dbReference>
<accession>A0A412Z4F1</accession>
<proteinExistence type="predicted"/>
<keyword evidence="2" id="KW-0238">DNA-binding</keyword>
<dbReference type="AlphaFoldDB" id="A0A412Z4F1"/>
<reference evidence="5 6" key="1">
    <citation type="submission" date="2018-08" db="EMBL/GenBank/DDBJ databases">
        <title>A genome reference for cultivated species of the human gut microbiota.</title>
        <authorList>
            <person name="Zou Y."/>
            <person name="Xue W."/>
            <person name="Luo G."/>
        </authorList>
    </citation>
    <scope>NUCLEOTIDE SEQUENCE [LARGE SCALE GENOMIC DNA]</scope>
    <source>
        <strain evidence="5 6">AF14-18</strain>
    </source>
</reference>
<organism evidence="5 6">
    <name type="scientific">Enterocloster bolteae</name>
    <dbReference type="NCBI Taxonomy" id="208479"/>
    <lineage>
        <taxon>Bacteria</taxon>
        <taxon>Bacillati</taxon>
        <taxon>Bacillota</taxon>
        <taxon>Clostridia</taxon>
        <taxon>Lachnospirales</taxon>
        <taxon>Lachnospiraceae</taxon>
        <taxon>Enterocloster</taxon>
    </lineage>
</organism>
<dbReference type="Gene3D" id="1.10.10.10">
    <property type="entry name" value="Winged helix-like DNA-binding domain superfamily/Winged helix DNA-binding domain"/>
    <property type="match status" value="1"/>
</dbReference>
<dbReference type="InterPro" id="IPR008920">
    <property type="entry name" value="TF_FadR/GntR_C"/>
</dbReference>
<evidence type="ECO:0000313" key="6">
    <source>
        <dbReference type="Proteomes" id="UP000284543"/>
    </source>
</evidence>
<evidence type="ECO:0000256" key="3">
    <source>
        <dbReference type="ARBA" id="ARBA00023163"/>
    </source>
</evidence>
<evidence type="ECO:0000259" key="4">
    <source>
        <dbReference type="PROSITE" id="PS50949"/>
    </source>
</evidence>
<dbReference type="GO" id="GO:0003700">
    <property type="term" value="F:DNA-binding transcription factor activity"/>
    <property type="evidence" value="ECO:0007669"/>
    <property type="project" value="InterPro"/>
</dbReference>
<name>A0A412Z4F1_9FIRM</name>
<dbReference type="SUPFAM" id="SSF48008">
    <property type="entry name" value="GntR ligand-binding domain-like"/>
    <property type="match status" value="1"/>
</dbReference>
<dbReference type="PANTHER" id="PTHR43537:SF5">
    <property type="entry name" value="UXU OPERON TRANSCRIPTIONAL REGULATOR"/>
    <property type="match status" value="1"/>
</dbReference>
<dbReference type="Pfam" id="PF07729">
    <property type="entry name" value="FCD"/>
    <property type="match status" value="1"/>
</dbReference>
<dbReference type="EMBL" id="QRZM01000006">
    <property type="protein sequence ID" value="RGV74849.1"/>
    <property type="molecule type" value="Genomic_DNA"/>
</dbReference>
<dbReference type="PANTHER" id="PTHR43537">
    <property type="entry name" value="TRANSCRIPTIONAL REGULATOR, GNTR FAMILY"/>
    <property type="match status" value="1"/>
</dbReference>
<dbReference type="Pfam" id="PF00392">
    <property type="entry name" value="GntR"/>
    <property type="match status" value="1"/>
</dbReference>
<dbReference type="CDD" id="cd07377">
    <property type="entry name" value="WHTH_GntR"/>
    <property type="match status" value="1"/>
</dbReference>
<evidence type="ECO:0000256" key="1">
    <source>
        <dbReference type="ARBA" id="ARBA00023015"/>
    </source>
</evidence>
<dbReference type="GO" id="GO:0003677">
    <property type="term" value="F:DNA binding"/>
    <property type="evidence" value="ECO:0007669"/>
    <property type="project" value="UniProtKB-KW"/>
</dbReference>
<keyword evidence="3" id="KW-0804">Transcription</keyword>
<comment type="caution">
    <text evidence="5">The sequence shown here is derived from an EMBL/GenBank/DDBJ whole genome shotgun (WGS) entry which is preliminary data.</text>
</comment>
<gene>
    <name evidence="5" type="ORF">DWW02_16065</name>
</gene>
<evidence type="ECO:0000256" key="2">
    <source>
        <dbReference type="ARBA" id="ARBA00023125"/>
    </source>
</evidence>